<dbReference type="AlphaFoldDB" id="A0A1Y6K2W9"/>
<sequence length="138" mass="14924">MLPFLPYLLDVLAQEDQISSVVGAIGGLLGGLIGLVLGILILVATWKVYTKAGKPGWAAIVPIYNLFVLLEIVGRPGWWLILLLIPIVNLVAIFIISFDLARSFGKSTGFGLGLVFFNFIFMMILGFGKAKYIGPAAR</sequence>
<evidence type="ECO:0000256" key="1">
    <source>
        <dbReference type="SAM" id="Phobius"/>
    </source>
</evidence>
<accession>A0A1Y6K2W9</accession>
<evidence type="ECO:0008006" key="4">
    <source>
        <dbReference type="Google" id="ProtNLM"/>
    </source>
</evidence>
<keyword evidence="3" id="KW-1185">Reference proteome</keyword>
<feature type="transmembrane region" description="Helical" evidence="1">
    <location>
        <begin position="56"/>
        <end position="73"/>
    </location>
</feature>
<feature type="transmembrane region" description="Helical" evidence="1">
    <location>
        <begin position="110"/>
        <end position="128"/>
    </location>
</feature>
<organism evidence="2 3">
    <name type="scientific">Candidatus Brevifilum fermentans</name>
    <dbReference type="NCBI Taxonomy" id="1986204"/>
    <lineage>
        <taxon>Bacteria</taxon>
        <taxon>Bacillati</taxon>
        <taxon>Chloroflexota</taxon>
        <taxon>Anaerolineae</taxon>
        <taxon>Anaerolineales</taxon>
        <taxon>Anaerolineaceae</taxon>
        <taxon>Candidatus Brevifilum</taxon>
    </lineage>
</organism>
<keyword evidence="1" id="KW-0472">Membrane</keyword>
<evidence type="ECO:0000313" key="3">
    <source>
        <dbReference type="Proteomes" id="UP000195514"/>
    </source>
</evidence>
<proteinExistence type="predicted"/>
<dbReference type="Proteomes" id="UP000195514">
    <property type="component" value="Chromosome I"/>
</dbReference>
<keyword evidence="1" id="KW-1133">Transmembrane helix</keyword>
<name>A0A1Y6K2W9_9CHLR</name>
<dbReference type="RefSeq" id="WP_197687139.1">
    <property type="nucleotide sequence ID" value="NZ_LT859958.1"/>
</dbReference>
<dbReference type="KEGG" id="abat:CFX1CAM_0141"/>
<gene>
    <name evidence="2" type="ORF">CFX1CAM_0141</name>
</gene>
<protein>
    <recommendedName>
        <fullName evidence="4">Signal peptidase I</fullName>
    </recommendedName>
</protein>
<reference evidence="3" key="1">
    <citation type="submission" date="2017-05" db="EMBL/GenBank/DDBJ databases">
        <authorList>
            <person name="Kirkegaard R."/>
            <person name="Mcilroy J S."/>
        </authorList>
    </citation>
    <scope>NUCLEOTIDE SEQUENCE [LARGE SCALE GENOMIC DNA]</scope>
</reference>
<dbReference type="InterPro" id="IPR043739">
    <property type="entry name" value="DUF5684"/>
</dbReference>
<dbReference type="Pfam" id="PF18936">
    <property type="entry name" value="DUF5684"/>
    <property type="match status" value="1"/>
</dbReference>
<dbReference type="EMBL" id="LT859958">
    <property type="protein sequence ID" value="SMX53207.1"/>
    <property type="molecule type" value="Genomic_DNA"/>
</dbReference>
<feature type="transmembrane region" description="Helical" evidence="1">
    <location>
        <begin position="79"/>
        <end position="98"/>
    </location>
</feature>
<keyword evidence="1" id="KW-0812">Transmembrane</keyword>
<evidence type="ECO:0000313" key="2">
    <source>
        <dbReference type="EMBL" id="SMX53207.1"/>
    </source>
</evidence>
<feature type="transmembrane region" description="Helical" evidence="1">
    <location>
        <begin position="20"/>
        <end position="44"/>
    </location>
</feature>